<proteinExistence type="predicted"/>
<dbReference type="AlphaFoldDB" id="A0AAJ5WAZ9"/>
<keyword evidence="1" id="KW-0732">Signal</keyword>
<feature type="signal peptide" evidence="1">
    <location>
        <begin position="1"/>
        <end position="20"/>
    </location>
</feature>
<accession>A0AAJ5WAZ9</accession>
<dbReference type="Pfam" id="PF00756">
    <property type="entry name" value="Esterase"/>
    <property type="match status" value="1"/>
</dbReference>
<keyword evidence="2" id="KW-0378">Hydrolase</keyword>
<dbReference type="InterPro" id="IPR029058">
    <property type="entry name" value="AB_hydrolase_fold"/>
</dbReference>
<evidence type="ECO:0000313" key="3">
    <source>
        <dbReference type="Proteomes" id="UP001214530"/>
    </source>
</evidence>
<dbReference type="PANTHER" id="PTHR48098:SF3">
    <property type="entry name" value="IRON(III) ENTEROBACTIN ESTERASE"/>
    <property type="match status" value="1"/>
</dbReference>
<dbReference type="GO" id="GO:0016787">
    <property type="term" value="F:hydrolase activity"/>
    <property type="evidence" value="ECO:0007669"/>
    <property type="project" value="UniProtKB-KW"/>
</dbReference>
<reference evidence="2" key="1">
    <citation type="submission" date="2023-03" db="EMBL/GenBank/DDBJ databases">
        <title>Andean soil-derived lignocellulolytic bacterial consortium as a source of novel taxa and putative plastic-active enzymes.</title>
        <authorList>
            <person name="Diaz-Garcia L."/>
            <person name="Chuvochina M."/>
            <person name="Feuerriegel G."/>
            <person name="Bunk B."/>
            <person name="Sproer C."/>
            <person name="Streit W.R."/>
            <person name="Rodriguez L.M."/>
            <person name="Overmann J."/>
            <person name="Jimenez D.J."/>
        </authorList>
    </citation>
    <scope>NUCLEOTIDE SEQUENCE</scope>
    <source>
        <strain evidence="2">MAG 3858</strain>
    </source>
</reference>
<dbReference type="InterPro" id="IPR000801">
    <property type="entry name" value="Esterase-like"/>
</dbReference>
<dbReference type="SUPFAM" id="SSF53474">
    <property type="entry name" value="alpha/beta-Hydrolases"/>
    <property type="match status" value="1"/>
</dbReference>
<sequence>MKYILKLCLLFSLFTLRIQAQNKILVKLAEDLKGPYTGRLMVYTQADTSKPFGQVQEDTPAFAITVKNWKAGETQTLDHASFSYLKPLDSLKRGFYKLVAILDTNTKERGNNAPGNLYTRTEVVAMFDYGVTALPTLTLSNVFPERIFKQSDLVKEVVLKSDLLTKFRGEPIFMKAGVVLPPSYQSNSDKKYPVVYVIPGWGGTHHNVYNKGQQNAYGIGKGEEKIYVFLNPETQTPYGLHAFVDSRVNGPWGTALVTELIPYLENQFSISKLTKHRLITGQSSGGYGAIWLALHFPDKFGGCWATSPDPVDFSSFTGIDIYKDDNYFYTPQKNERGIFIINGKATSTLKKMSLKEQLEGDGGQTQSFEAEFGVPGKDKRPQPLFNPLTGKINKAVANSWKPYDLALYVQQNWHEIKKDAGNKIRIYAGENDNFLLQNSVMAFRDKIKLVNAHIHIEIVKGANHFNTRLIVADTIQKEMDAAITRHCSN</sequence>
<gene>
    <name evidence="2" type="ORF">P0Y49_04175</name>
</gene>
<dbReference type="InterPro" id="IPR050583">
    <property type="entry name" value="Mycobacterial_A85_antigen"/>
</dbReference>
<protein>
    <submittedName>
        <fullName evidence="2">Alpha/beta hydrolase-fold protein</fullName>
    </submittedName>
</protein>
<dbReference type="Proteomes" id="UP001214530">
    <property type="component" value="Chromosome"/>
</dbReference>
<organism evidence="2 3">
    <name type="scientific">Candidatus Pedobacter colombiensis</name>
    <dbReference type="NCBI Taxonomy" id="3121371"/>
    <lineage>
        <taxon>Bacteria</taxon>
        <taxon>Pseudomonadati</taxon>
        <taxon>Bacteroidota</taxon>
        <taxon>Sphingobacteriia</taxon>
        <taxon>Sphingobacteriales</taxon>
        <taxon>Sphingobacteriaceae</taxon>
        <taxon>Pedobacter</taxon>
    </lineage>
</organism>
<feature type="chain" id="PRO_5042513470" evidence="1">
    <location>
        <begin position="21"/>
        <end position="489"/>
    </location>
</feature>
<evidence type="ECO:0000256" key="1">
    <source>
        <dbReference type="SAM" id="SignalP"/>
    </source>
</evidence>
<dbReference type="EMBL" id="CP119313">
    <property type="protein sequence ID" value="WEK20336.1"/>
    <property type="molecule type" value="Genomic_DNA"/>
</dbReference>
<name>A0AAJ5WAZ9_9SPHI</name>
<dbReference type="Gene3D" id="3.40.50.1820">
    <property type="entry name" value="alpha/beta hydrolase"/>
    <property type="match status" value="1"/>
</dbReference>
<dbReference type="PANTHER" id="PTHR48098">
    <property type="entry name" value="ENTEROCHELIN ESTERASE-RELATED"/>
    <property type="match status" value="1"/>
</dbReference>
<evidence type="ECO:0000313" key="2">
    <source>
        <dbReference type="EMBL" id="WEK20336.1"/>
    </source>
</evidence>